<feature type="transmembrane region" description="Helical" evidence="5">
    <location>
        <begin position="144"/>
        <end position="164"/>
    </location>
</feature>
<evidence type="ECO:0000256" key="2">
    <source>
        <dbReference type="ARBA" id="ARBA00022692"/>
    </source>
</evidence>
<evidence type="ECO:0000256" key="4">
    <source>
        <dbReference type="ARBA" id="ARBA00023136"/>
    </source>
</evidence>
<dbReference type="Proteomes" id="UP001595947">
    <property type="component" value="Unassembled WGS sequence"/>
</dbReference>
<protein>
    <submittedName>
        <fullName evidence="7">FUSC family protein</fullName>
    </submittedName>
</protein>
<dbReference type="EMBL" id="JBHSIV010000006">
    <property type="protein sequence ID" value="MFC5062051.1"/>
    <property type="molecule type" value="Genomic_DNA"/>
</dbReference>
<gene>
    <name evidence="7" type="ORF">ACFPBZ_07535</name>
</gene>
<organism evidence="7 8">
    <name type="scientific">Actinomycetospora atypica</name>
    <dbReference type="NCBI Taxonomy" id="1290095"/>
    <lineage>
        <taxon>Bacteria</taxon>
        <taxon>Bacillati</taxon>
        <taxon>Actinomycetota</taxon>
        <taxon>Actinomycetes</taxon>
        <taxon>Pseudonocardiales</taxon>
        <taxon>Pseudonocardiaceae</taxon>
        <taxon>Actinomycetospora</taxon>
    </lineage>
</organism>
<keyword evidence="3 5" id="KW-1133">Transmembrane helix</keyword>
<feature type="transmembrane region" description="Helical" evidence="5">
    <location>
        <begin position="95"/>
        <end position="113"/>
    </location>
</feature>
<accession>A0ABV9YNE6</accession>
<sequence>MRRRLLRWLLRRDPGLAASRRAVRIAVAASVAFLACRYGLGEPTVAVYAVFGVLGFGVFSDVSGTPAQRTRTIAVCCLAGLGLVALGSLLAVSTWAATVGVLVAGVVVGLLALGGPRAAGVAVGLHLLYILPSFPPFAPDQLPLRLTGLVIGTALLALADRYLLPPASPRPFARRAAIGAATLADHLDAPAHGGGPVGDLARASARAAGRLRLSVVPMSERPTGPGAVDRGLTHLAAALRALHNRVAALAELAPTATDGGSEPDPRALLAAVAGSLRQVAAALDGHRPPPDLEGLDAARAAFTLRRLHAVEHLGPGEGTVLRAEAAVAVSQIAEEARIVVLATHAVLRPRTPAPATPGEDLDGPSWYAGASPVRLWWRRLRCHLSLRSVYLQNALRLGVGLALARLVAGELDVAHGFWVLLATLTLLRTSAAATRAALPPALLGTTIGGVLAVGLVLVVGPHPVAVAALLPVVVVVAVASGRLAGVITSQACFTLVVAVLFTQLAPPTVLLGPERVLDVLLGAVVGLLVGAAIWPAGGHGEIRRAAALGLEDAAALVDDTTAWLAGAATRRLVAERLAATSVGLARYEATYTQFRSEHGPADSHPHDLDWMAVLGVLHRVNRGARSALADPPGPAEAAPWPGLAARLRADVEIVTDRYHRWATTLGRDEDPRPVRPPPPNLVRAGLRAVADLPDRAAHPVVAMRLVDAWGWLGWLADDLVVLERIAPAAAGASVTARGAP</sequence>
<feature type="domain" description="Integral membrane bound transporter" evidence="6">
    <location>
        <begin position="406"/>
        <end position="529"/>
    </location>
</feature>
<feature type="transmembrane region" description="Helical" evidence="5">
    <location>
        <begin position="491"/>
        <end position="510"/>
    </location>
</feature>
<proteinExistence type="predicted"/>
<feature type="transmembrane region" description="Helical" evidence="5">
    <location>
        <begin position="516"/>
        <end position="534"/>
    </location>
</feature>
<feature type="transmembrane region" description="Helical" evidence="5">
    <location>
        <begin position="72"/>
        <end position="89"/>
    </location>
</feature>
<keyword evidence="2 5" id="KW-0812">Transmembrane</keyword>
<keyword evidence="8" id="KW-1185">Reference proteome</keyword>
<evidence type="ECO:0000256" key="5">
    <source>
        <dbReference type="SAM" id="Phobius"/>
    </source>
</evidence>
<comment type="caution">
    <text evidence="7">The sequence shown here is derived from an EMBL/GenBank/DDBJ whole genome shotgun (WGS) entry which is preliminary data.</text>
</comment>
<evidence type="ECO:0000256" key="1">
    <source>
        <dbReference type="ARBA" id="ARBA00004141"/>
    </source>
</evidence>
<name>A0ABV9YNE6_9PSEU</name>
<keyword evidence="4 5" id="KW-0472">Membrane</keyword>
<evidence type="ECO:0000313" key="8">
    <source>
        <dbReference type="Proteomes" id="UP001595947"/>
    </source>
</evidence>
<feature type="transmembrane region" description="Helical" evidence="5">
    <location>
        <begin position="46"/>
        <end position="65"/>
    </location>
</feature>
<feature type="transmembrane region" description="Helical" evidence="5">
    <location>
        <begin position="441"/>
        <end position="459"/>
    </location>
</feature>
<feature type="transmembrane region" description="Helical" evidence="5">
    <location>
        <begin position="465"/>
        <end position="484"/>
    </location>
</feature>
<evidence type="ECO:0000259" key="6">
    <source>
        <dbReference type="Pfam" id="PF13515"/>
    </source>
</evidence>
<dbReference type="Pfam" id="PF13515">
    <property type="entry name" value="FUSC_2"/>
    <property type="match status" value="1"/>
</dbReference>
<dbReference type="RefSeq" id="WP_378035404.1">
    <property type="nucleotide sequence ID" value="NZ_JBHSIV010000006.1"/>
</dbReference>
<evidence type="ECO:0000313" key="7">
    <source>
        <dbReference type="EMBL" id="MFC5062051.1"/>
    </source>
</evidence>
<comment type="subcellular location">
    <subcellularLocation>
        <location evidence="1">Membrane</location>
        <topology evidence="1">Multi-pass membrane protein</topology>
    </subcellularLocation>
</comment>
<dbReference type="InterPro" id="IPR049453">
    <property type="entry name" value="Memb_transporter_dom"/>
</dbReference>
<reference evidence="8" key="1">
    <citation type="journal article" date="2019" name="Int. J. Syst. Evol. Microbiol.">
        <title>The Global Catalogue of Microorganisms (GCM) 10K type strain sequencing project: providing services to taxonomists for standard genome sequencing and annotation.</title>
        <authorList>
            <consortium name="The Broad Institute Genomics Platform"/>
            <consortium name="The Broad Institute Genome Sequencing Center for Infectious Disease"/>
            <person name="Wu L."/>
            <person name="Ma J."/>
        </authorList>
    </citation>
    <scope>NUCLEOTIDE SEQUENCE [LARGE SCALE GENOMIC DNA]</scope>
    <source>
        <strain evidence="8">CGMCC 4.7093</strain>
    </source>
</reference>
<evidence type="ECO:0000256" key="3">
    <source>
        <dbReference type="ARBA" id="ARBA00022989"/>
    </source>
</evidence>